<dbReference type="EMBL" id="CP144749">
    <property type="protein sequence ID" value="WVZ76684.1"/>
    <property type="molecule type" value="Genomic_DNA"/>
</dbReference>
<name>A0AAQ3TP64_PASNO</name>
<feature type="region of interest" description="Disordered" evidence="1">
    <location>
        <begin position="365"/>
        <end position="390"/>
    </location>
</feature>
<protein>
    <submittedName>
        <fullName evidence="2">Uncharacterized protein</fullName>
    </submittedName>
</protein>
<organism evidence="2 3">
    <name type="scientific">Paspalum notatum var. saurae</name>
    <dbReference type="NCBI Taxonomy" id="547442"/>
    <lineage>
        <taxon>Eukaryota</taxon>
        <taxon>Viridiplantae</taxon>
        <taxon>Streptophyta</taxon>
        <taxon>Embryophyta</taxon>
        <taxon>Tracheophyta</taxon>
        <taxon>Spermatophyta</taxon>
        <taxon>Magnoliopsida</taxon>
        <taxon>Liliopsida</taxon>
        <taxon>Poales</taxon>
        <taxon>Poaceae</taxon>
        <taxon>PACMAD clade</taxon>
        <taxon>Panicoideae</taxon>
        <taxon>Andropogonodae</taxon>
        <taxon>Paspaleae</taxon>
        <taxon>Paspalinae</taxon>
        <taxon>Paspalum</taxon>
    </lineage>
</organism>
<evidence type="ECO:0000313" key="3">
    <source>
        <dbReference type="Proteomes" id="UP001341281"/>
    </source>
</evidence>
<reference evidence="2 3" key="1">
    <citation type="submission" date="2024-02" db="EMBL/GenBank/DDBJ databases">
        <title>High-quality chromosome-scale genome assembly of Pensacola bahiagrass (Paspalum notatum Flugge var. saurae).</title>
        <authorList>
            <person name="Vega J.M."/>
            <person name="Podio M."/>
            <person name="Orjuela J."/>
            <person name="Siena L.A."/>
            <person name="Pessino S.C."/>
            <person name="Combes M.C."/>
            <person name="Mariac C."/>
            <person name="Albertini E."/>
            <person name="Pupilli F."/>
            <person name="Ortiz J.P.A."/>
            <person name="Leblanc O."/>
        </authorList>
    </citation>
    <scope>NUCLEOTIDE SEQUENCE [LARGE SCALE GENOMIC DNA]</scope>
    <source>
        <strain evidence="2">R1</strain>
        <tissue evidence="2">Leaf</tissue>
    </source>
</reference>
<feature type="region of interest" description="Disordered" evidence="1">
    <location>
        <begin position="310"/>
        <end position="337"/>
    </location>
</feature>
<keyword evidence="3" id="KW-1185">Reference proteome</keyword>
<evidence type="ECO:0000256" key="1">
    <source>
        <dbReference type="SAM" id="MobiDB-lite"/>
    </source>
</evidence>
<proteinExistence type="predicted"/>
<accession>A0AAQ3TP64</accession>
<evidence type="ECO:0000313" key="2">
    <source>
        <dbReference type="EMBL" id="WVZ76684.1"/>
    </source>
</evidence>
<gene>
    <name evidence="2" type="ORF">U9M48_024637</name>
</gene>
<sequence length="390" mass="44457">MRKQKEGQPWPPLSPMAAPLSSLHSLHHRNMKMECSYHKEDDPLLRSLVHALKQAMEFVSSLLPLLSMVWRPWRAPPDDPRFRGNDAALRDRVRSGITALMSHVISSTTNPMLFALRIDVCEQQQEYLRKARCDRPKPSEFECPTYESFMTELGDQRDRYAKWVEEIDGLKVQLGKLQSKLDEPTLSGELECESCPCLARELAVLKEKFEGQLKELEELRARPALLGAWMVYATLRGKLEQLRADFEVLSAPTDTFLENLREELLSLQDDNNRLREVLSWVYARQPQLEMIIESTNRAEGDMSGFGFGECSTTDEKSGPIKIKTAPTQPGETVDGVYHEPPKAALEKQYWTPKASKAKLDKIIEEELMSKSKKPVQQPEPPKATPLKPKS</sequence>
<dbReference type="Proteomes" id="UP001341281">
    <property type="component" value="Chromosome 05"/>
</dbReference>
<dbReference type="AlphaFoldDB" id="A0AAQ3TP64"/>